<keyword evidence="3" id="KW-1185">Reference proteome</keyword>
<dbReference type="NCBIfam" id="TIGR02605">
    <property type="entry name" value="CxxC_CxxC_SSSS"/>
    <property type="match status" value="1"/>
</dbReference>
<evidence type="ECO:0000313" key="2">
    <source>
        <dbReference type="EMBL" id="GLC30342.1"/>
    </source>
</evidence>
<dbReference type="InterPro" id="IPR013429">
    <property type="entry name" value="Regulatory_FmdB_Zinc_ribbon"/>
</dbReference>
<feature type="domain" description="Putative regulatory protein FmdB zinc ribbon" evidence="1">
    <location>
        <begin position="1"/>
        <end position="41"/>
    </location>
</feature>
<reference evidence="2 3" key="1">
    <citation type="journal article" date="2024" name="Int. J. Syst. Evol. Microbiol.">
        <title>Clostridium omnivorum sp. nov., isolated from anoxic soil under the treatment of reductive soil disinfestation.</title>
        <authorList>
            <person name="Ueki A."/>
            <person name="Tonouchi A."/>
            <person name="Kaku N."/>
            <person name="Honma S."/>
            <person name="Ueki K."/>
        </authorList>
    </citation>
    <scope>NUCLEOTIDE SEQUENCE [LARGE SCALE GENOMIC DNA]</scope>
    <source>
        <strain evidence="2 3">E14</strain>
    </source>
</reference>
<evidence type="ECO:0000313" key="3">
    <source>
        <dbReference type="Proteomes" id="UP001208567"/>
    </source>
</evidence>
<dbReference type="SMART" id="SM00834">
    <property type="entry name" value="CxxC_CXXC_SSSS"/>
    <property type="match status" value="1"/>
</dbReference>
<organism evidence="2 3">
    <name type="scientific">Clostridium omnivorum</name>
    <dbReference type="NCBI Taxonomy" id="1604902"/>
    <lineage>
        <taxon>Bacteria</taxon>
        <taxon>Bacillati</taxon>
        <taxon>Bacillota</taxon>
        <taxon>Clostridia</taxon>
        <taxon>Eubacteriales</taxon>
        <taxon>Clostridiaceae</taxon>
        <taxon>Clostridium</taxon>
    </lineage>
</organism>
<protein>
    <recommendedName>
        <fullName evidence="1">Putative regulatory protein FmdB zinc ribbon domain-containing protein</fullName>
    </recommendedName>
</protein>
<sequence length="64" mass="6849">MALIDFKCENCGEDFFEIVNNDEEKVICPKCKSTSIVRVYKGKFYGKGGSCGGGNCSGCNGCGH</sequence>
<proteinExistence type="predicted"/>
<dbReference type="Proteomes" id="UP001208567">
    <property type="component" value="Unassembled WGS sequence"/>
</dbReference>
<dbReference type="EMBL" id="BRXR01000001">
    <property type="protein sequence ID" value="GLC30342.1"/>
    <property type="molecule type" value="Genomic_DNA"/>
</dbReference>
<evidence type="ECO:0000259" key="1">
    <source>
        <dbReference type="SMART" id="SM00834"/>
    </source>
</evidence>
<dbReference type="Gene3D" id="2.20.28.30">
    <property type="entry name" value="RNA polymerase ii, chain L"/>
    <property type="match status" value="1"/>
</dbReference>
<comment type="caution">
    <text evidence="2">The sequence shown here is derived from an EMBL/GenBank/DDBJ whole genome shotgun (WGS) entry which is preliminary data.</text>
</comment>
<dbReference type="Pfam" id="PF09723">
    <property type="entry name" value="Zn_ribbon_8"/>
    <property type="match status" value="1"/>
</dbReference>
<gene>
    <name evidence="2" type="ORF">bsdE14_17520</name>
</gene>
<name>A0ABQ5N541_9CLOT</name>
<accession>A0ABQ5N541</accession>